<dbReference type="EMBL" id="CABWKE010000023">
    <property type="protein sequence ID" value="VWQ28098.1"/>
    <property type="molecule type" value="Genomic_DNA"/>
</dbReference>
<comment type="caution">
    <text evidence="1">The sequence shown here is derived from an EMBL/GenBank/DDBJ whole genome shotgun (WGS) entry which is preliminary data.</text>
</comment>
<dbReference type="AlphaFoldDB" id="A0A8U0KSB4"/>
<accession>A0A8U0KSB4</accession>
<protein>
    <submittedName>
        <fullName evidence="1">Uncharacterized protein</fullName>
    </submittedName>
</protein>
<evidence type="ECO:0000313" key="4">
    <source>
        <dbReference type="Proteomes" id="UP000494270"/>
    </source>
</evidence>
<gene>
    <name evidence="2" type="ORF">BIFLH664_02256</name>
    <name evidence="1" type="ORF">BIFLH665_01203</name>
</gene>
<proteinExistence type="predicted"/>
<dbReference type="Proteomes" id="UP000494270">
    <property type="component" value="Unassembled WGS sequence"/>
</dbReference>
<organism evidence="1 4">
    <name type="scientific">Bifidobacterium longum subsp. infantis</name>
    <dbReference type="NCBI Taxonomy" id="1682"/>
    <lineage>
        <taxon>Bacteria</taxon>
        <taxon>Bacillati</taxon>
        <taxon>Actinomycetota</taxon>
        <taxon>Actinomycetes</taxon>
        <taxon>Bifidobacteriales</taxon>
        <taxon>Bifidobacteriaceae</taxon>
        <taxon>Bifidobacterium</taxon>
    </lineage>
</organism>
<evidence type="ECO:0000313" key="1">
    <source>
        <dbReference type="EMBL" id="VWQ28098.1"/>
    </source>
</evidence>
<dbReference type="EMBL" id="CABWKI010000032">
    <property type="protein sequence ID" value="VWQ38773.1"/>
    <property type="molecule type" value="Genomic_DNA"/>
</dbReference>
<dbReference type="Proteomes" id="UP000494179">
    <property type="component" value="Unassembled WGS sequence"/>
</dbReference>
<reference evidence="3 4" key="1">
    <citation type="submission" date="2019-10" db="EMBL/GenBank/DDBJ databases">
        <authorList>
            <consortium name="Melissa Lawson"/>
            <person name="O'neill I."/>
        </authorList>
    </citation>
    <scope>NUCLEOTIDE SEQUENCE [LARGE SCALE GENOMIC DNA]</scope>
    <source>
        <strain evidence="2">LH_664</strain>
        <strain evidence="1">LH_665</strain>
    </source>
</reference>
<sequence>MPTGNRRLAPQMTNPMEICLADEVRKALRAECCGAALVLALTISDAYGKIAFPEEKVGKRYKEWYRRYCGYGFGSR</sequence>
<evidence type="ECO:0000313" key="2">
    <source>
        <dbReference type="EMBL" id="VWQ38773.1"/>
    </source>
</evidence>
<name>A0A8U0KSB4_BIFLI</name>
<evidence type="ECO:0000313" key="3">
    <source>
        <dbReference type="Proteomes" id="UP000494179"/>
    </source>
</evidence>